<dbReference type="GO" id="GO:0003700">
    <property type="term" value="F:DNA-binding transcription factor activity"/>
    <property type="evidence" value="ECO:0000318"/>
    <property type="project" value="GO_Central"/>
</dbReference>
<feature type="coiled-coil region" evidence="3">
    <location>
        <begin position="101"/>
        <end position="128"/>
    </location>
</feature>
<dbReference type="Gramene" id="EFJ05672">
    <property type="protein sequence ID" value="EFJ05672"/>
    <property type="gene ID" value="SELMODRAFT_431375"/>
</dbReference>
<dbReference type="GO" id="GO:0006355">
    <property type="term" value="P:regulation of DNA-templated transcription"/>
    <property type="evidence" value="ECO:0000318"/>
    <property type="project" value="GO_Central"/>
</dbReference>
<evidence type="ECO:0000256" key="1">
    <source>
        <dbReference type="ARBA" id="ARBA00004123"/>
    </source>
</evidence>
<proteinExistence type="predicted"/>
<keyword evidence="2" id="KW-0539">Nucleus</keyword>
<dbReference type="InParanoid" id="D8TCE2"/>
<gene>
    <name evidence="4" type="ORF">SELMODRAFT_431375</name>
</gene>
<evidence type="ECO:0000256" key="2">
    <source>
        <dbReference type="ARBA" id="ARBA00023242"/>
    </source>
</evidence>
<evidence type="ECO:0000313" key="4">
    <source>
        <dbReference type="EMBL" id="EFJ05672.1"/>
    </source>
</evidence>
<evidence type="ECO:0000313" key="5">
    <source>
        <dbReference type="Proteomes" id="UP000001514"/>
    </source>
</evidence>
<organism evidence="5">
    <name type="scientific">Selaginella moellendorffii</name>
    <name type="common">Spikemoss</name>
    <dbReference type="NCBI Taxonomy" id="88036"/>
    <lineage>
        <taxon>Eukaryota</taxon>
        <taxon>Viridiplantae</taxon>
        <taxon>Streptophyta</taxon>
        <taxon>Embryophyta</taxon>
        <taxon>Tracheophyta</taxon>
        <taxon>Lycopodiopsida</taxon>
        <taxon>Selaginellales</taxon>
        <taxon>Selaginellaceae</taxon>
        <taxon>Selaginella</taxon>
    </lineage>
</organism>
<accession>D8TCE2</accession>
<dbReference type="AlphaFoldDB" id="D8TCE2"/>
<keyword evidence="5" id="KW-1185">Reference proteome</keyword>
<dbReference type="PANTHER" id="PTHR31945">
    <property type="entry name" value="TRANSCRIPTION FACTOR SCREAM2-RELATED"/>
    <property type="match status" value="1"/>
</dbReference>
<dbReference type="KEGG" id="smo:SELMODRAFT_431375"/>
<sequence length="168" mass="19160">MEKLLLFEKVLVCPCAWIRKKEYLAAAIDYIQHLERSVQCLRDEVCKAQEQTDEDLNDDASSLTTSCVSGLESSDNINSIVLQLEVSRDDSSSMYAFHIVCKSEQQALERLVRAFEELDVEVQQANITTRNEQISSYYLVKAPQWSRLSSDDVKKEFLSTMSRIGVPL</sequence>
<evidence type="ECO:0008006" key="6">
    <source>
        <dbReference type="Google" id="ProtNLM"/>
    </source>
</evidence>
<dbReference type="HOGENOM" id="CLU_1638272_0_0_1"/>
<dbReference type="GO" id="GO:0043565">
    <property type="term" value="F:sequence-specific DNA binding"/>
    <property type="evidence" value="ECO:0000318"/>
    <property type="project" value="GO_Central"/>
</dbReference>
<dbReference type="GO" id="GO:0005634">
    <property type="term" value="C:nucleus"/>
    <property type="evidence" value="ECO:0000318"/>
    <property type="project" value="GO_Central"/>
</dbReference>
<protein>
    <recommendedName>
        <fullName evidence="6">BHLH domain-containing protein</fullName>
    </recommendedName>
</protein>
<name>D8TCE2_SELML</name>
<dbReference type="Proteomes" id="UP000001514">
    <property type="component" value="Unassembled WGS sequence"/>
</dbReference>
<keyword evidence="3" id="KW-0175">Coiled coil</keyword>
<reference evidence="4 5" key="1">
    <citation type="journal article" date="2011" name="Science">
        <title>The Selaginella genome identifies genetic changes associated with the evolution of vascular plants.</title>
        <authorList>
            <person name="Banks J.A."/>
            <person name="Nishiyama T."/>
            <person name="Hasebe M."/>
            <person name="Bowman J.L."/>
            <person name="Gribskov M."/>
            <person name="dePamphilis C."/>
            <person name="Albert V.A."/>
            <person name="Aono N."/>
            <person name="Aoyama T."/>
            <person name="Ambrose B.A."/>
            <person name="Ashton N.W."/>
            <person name="Axtell M.J."/>
            <person name="Barker E."/>
            <person name="Barker M.S."/>
            <person name="Bennetzen J.L."/>
            <person name="Bonawitz N.D."/>
            <person name="Chapple C."/>
            <person name="Cheng C."/>
            <person name="Correa L.G."/>
            <person name="Dacre M."/>
            <person name="DeBarry J."/>
            <person name="Dreyer I."/>
            <person name="Elias M."/>
            <person name="Engstrom E.M."/>
            <person name="Estelle M."/>
            <person name="Feng L."/>
            <person name="Finet C."/>
            <person name="Floyd S.K."/>
            <person name="Frommer W.B."/>
            <person name="Fujita T."/>
            <person name="Gramzow L."/>
            <person name="Gutensohn M."/>
            <person name="Harholt J."/>
            <person name="Hattori M."/>
            <person name="Heyl A."/>
            <person name="Hirai T."/>
            <person name="Hiwatashi Y."/>
            <person name="Ishikawa M."/>
            <person name="Iwata M."/>
            <person name="Karol K.G."/>
            <person name="Koehler B."/>
            <person name="Kolukisaoglu U."/>
            <person name="Kubo M."/>
            <person name="Kurata T."/>
            <person name="Lalonde S."/>
            <person name="Li K."/>
            <person name="Li Y."/>
            <person name="Litt A."/>
            <person name="Lyons E."/>
            <person name="Manning G."/>
            <person name="Maruyama T."/>
            <person name="Michael T.P."/>
            <person name="Mikami K."/>
            <person name="Miyazaki S."/>
            <person name="Morinaga S."/>
            <person name="Murata T."/>
            <person name="Mueller-Roeber B."/>
            <person name="Nelson D.R."/>
            <person name="Obara M."/>
            <person name="Oguri Y."/>
            <person name="Olmstead R.G."/>
            <person name="Onodera N."/>
            <person name="Petersen B.L."/>
            <person name="Pils B."/>
            <person name="Prigge M."/>
            <person name="Rensing S.A."/>
            <person name="Riano-Pachon D.M."/>
            <person name="Roberts A.W."/>
            <person name="Sato Y."/>
            <person name="Scheller H.V."/>
            <person name="Schulz B."/>
            <person name="Schulz C."/>
            <person name="Shakirov E.V."/>
            <person name="Shibagaki N."/>
            <person name="Shinohara N."/>
            <person name="Shippen D.E."/>
            <person name="Soerensen I."/>
            <person name="Sotooka R."/>
            <person name="Sugimoto N."/>
            <person name="Sugita M."/>
            <person name="Sumikawa N."/>
            <person name="Tanurdzic M."/>
            <person name="Theissen G."/>
            <person name="Ulvskov P."/>
            <person name="Wakazuki S."/>
            <person name="Weng J.K."/>
            <person name="Willats W.W."/>
            <person name="Wipf D."/>
            <person name="Wolf P.G."/>
            <person name="Yang L."/>
            <person name="Zimmer A.D."/>
            <person name="Zhu Q."/>
            <person name="Mitros T."/>
            <person name="Hellsten U."/>
            <person name="Loque D."/>
            <person name="Otillar R."/>
            <person name="Salamov A."/>
            <person name="Schmutz J."/>
            <person name="Shapiro H."/>
            <person name="Lindquist E."/>
            <person name="Lucas S."/>
            <person name="Rokhsar D."/>
            <person name="Grigoriev I.V."/>
        </authorList>
    </citation>
    <scope>NUCLEOTIDE SEQUENCE [LARGE SCALE GENOMIC DNA]</scope>
</reference>
<dbReference type="InterPro" id="IPR051358">
    <property type="entry name" value="TF_AMS/ICE1/BHLH6-like"/>
</dbReference>
<comment type="subcellular location">
    <subcellularLocation>
        <location evidence="1">Nucleus</location>
    </subcellularLocation>
</comment>
<dbReference type="EMBL" id="GL377716">
    <property type="protein sequence ID" value="EFJ05672.1"/>
    <property type="molecule type" value="Genomic_DNA"/>
</dbReference>
<dbReference type="PANTHER" id="PTHR31945:SF144">
    <property type="entry name" value="BHLH DOMAIN-CONTAINING PROTEIN"/>
    <property type="match status" value="1"/>
</dbReference>
<evidence type="ECO:0000256" key="3">
    <source>
        <dbReference type="SAM" id="Coils"/>
    </source>
</evidence>